<dbReference type="PANTHER" id="PTHR24141:SF1">
    <property type="entry name" value="2-5A-DEPENDENT RIBONUCLEASE"/>
    <property type="match status" value="1"/>
</dbReference>
<name>R7V983_CAPTE</name>
<dbReference type="PROSITE" id="PS50297">
    <property type="entry name" value="ANK_REP_REGION"/>
    <property type="match status" value="2"/>
</dbReference>
<feature type="non-terminal residue" evidence="4">
    <location>
        <position position="1"/>
    </location>
</feature>
<dbReference type="GO" id="GO:0006396">
    <property type="term" value="P:RNA processing"/>
    <property type="evidence" value="ECO:0007669"/>
    <property type="project" value="TreeGrafter"/>
</dbReference>
<feature type="repeat" description="ANK" evidence="3">
    <location>
        <begin position="47"/>
        <end position="79"/>
    </location>
</feature>
<dbReference type="PANTHER" id="PTHR24141">
    <property type="entry name" value="2-5A-DEPENDENT RIBONUCLEASE"/>
    <property type="match status" value="1"/>
</dbReference>
<dbReference type="SMART" id="SM00248">
    <property type="entry name" value="ANK"/>
    <property type="match status" value="3"/>
</dbReference>
<keyword evidence="2 3" id="KW-0040">ANK repeat</keyword>
<dbReference type="Pfam" id="PF13606">
    <property type="entry name" value="Ank_3"/>
    <property type="match status" value="1"/>
</dbReference>
<keyword evidence="6" id="KW-1185">Reference proteome</keyword>
<feature type="non-terminal residue" evidence="4">
    <location>
        <position position="134"/>
    </location>
</feature>
<reference evidence="6" key="1">
    <citation type="submission" date="2012-12" db="EMBL/GenBank/DDBJ databases">
        <authorList>
            <person name="Hellsten U."/>
            <person name="Grimwood J."/>
            <person name="Chapman J.A."/>
            <person name="Shapiro H."/>
            <person name="Aerts A."/>
            <person name="Otillar R.P."/>
            <person name="Terry A.Y."/>
            <person name="Boore J.L."/>
            <person name="Simakov O."/>
            <person name="Marletaz F."/>
            <person name="Cho S.-J."/>
            <person name="Edsinger-Gonzales E."/>
            <person name="Havlak P."/>
            <person name="Kuo D.-H."/>
            <person name="Larsson T."/>
            <person name="Lv J."/>
            <person name="Arendt D."/>
            <person name="Savage R."/>
            <person name="Osoegawa K."/>
            <person name="de Jong P."/>
            <person name="Lindberg D.R."/>
            <person name="Seaver E.C."/>
            <person name="Weisblat D.A."/>
            <person name="Putnam N.H."/>
            <person name="Grigoriev I.V."/>
            <person name="Rokhsar D.S."/>
        </authorList>
    </citation>
    <scope>NUCLEOTIDE SEQUENCE</scope>
    <source>
        <strain evidence="6">I ESC-2004</strain>
    </source>
</reference>
<dbReference type="OrthoDB" id="10257076at2759"/>
<evidence type="ECO:0000313" key="4">
    <source>
        <dbReference type="EMBL" id="ELU12921.1"/>
    </source>
</evidence>
<evidence type="ECO:0000313" key="6">
    <source>
        <dbReference type="Proteomes" id="UP000014760"/>
    </source>
</evidence>
<dbReference type="OMA" id="ESDMIGT"/>
<dbReference type="HOGENOM" id="CLU_000134_18_9_1"/>
<reference evidence="5" key="3">
    <citation type="submission" date="2015-06" db="UniProtKB">
        <authorList>
            <consortium name="EnsemblMetazoa"/>
        </authorList>
    </citation>
    <scope>IDENTIFICATION</scope>
</reference>
<dbReference type="AlphaFoldDB" id="R7V983"/>
<evidence type="ECO:0000256" key="1">
    <source>
        <dbReference type="ARBA" id="ARBA00022737"/>
    </source>
</evidence>
<dbReference type="STRING" id="283909.R7V983"/>
<dbReference type="Pfam" id="PF12796">
    <property type="entry name" value="Ank_2"/>
    <property type="match status" value="1"/>
</dbReference>
<gene>
    <name evidence="4" type="ORF">CAPTEDRAFT_84912</name>
</gene>
<dbReference type="GO" id="GO:0003723">
    <property type="term" value="F:RNA binding"/>
    <property type="evidence" value="ECO:0007669"/>
    <property type="project" value="TreeGrafter"/>
</dbReference>
<evidence type="ECO:0000313" key="5">
    <source>
        <dbReference type="EnsemblMetazoa" id="CapteP84912"/>
    </source>
</evidence>
<dbReference type="InterPro" id="IPR036770">
    <property type="entry name" value="Ankyrin_rpt-contain_sf"/>
</dbReference>
<dbReference type="EMBL" id="KB295623">
    <property type="protein sequence ID" value="ELU12921.1"/>
    <property type="molecule type" value="Genomic_DNA"/>
</dbReference>
<evidence type="ECO:0000256" key="3">
    <source>
        <dbReference type="PROSITE-ProRule" id="PRU00023"/>
    </source>
</evidence>
<protein>
    <submittedName>
        <fullName evidence="4 5">Uncharacterized protein</fullName>
    </submittedName>
</protein>
<dbReference type="EnsemblMetazoa" id="CapteT84912">
    <property type="protein sequence ID" value="CapteP84912"/>
    <property type="gene ID" value="CapteG84912"/>
</dbReference>
<dbReference type="PROSITE" id="PS50088">
    <property type="entry name" value="ANK_REPEAT"/>
    <property type="match status" value="2"/>
</dbReference>
<dbReference type="SUPFAM" id="SSF48403">
    <property type="entry name" value="Ankyrin repeat"/>
    <property type="match status" value="1"/>
</dbReference>
<keyword evidence="1" id="KW-0677">Repeat</keyword>
<organism evidence="4">
    <name type="scientific">Capitella teleta</name>
    <name type="common">Polychaete worm</name>
    <dbReference type="NCBI Taxonomy" id="283909"/>
    <lineage>
        <taxon>Eukaryota</taxon>
        <taxon>Metazoa</taxon>
        <taxon>Spiralia</taxon>
        <taxon>Lophotrochozoa</taxon>
        <taxon>Annelida</taxon>
        <taxon>Polychaeta</taxon>
        <taxon>Sedentaria</taxon>
        <taxon>Scolecida</taxon>
        <taxon>Capitellidae</taxon>
        <taxon>Capitella</taxon>
    </lineage>
</organism>
<dbReference type="EMBL" id="AMQN01000782">
    <property type="status" value="NOT_ANNOTATED_CDS"/>
    <property type="molecule type" value="Genomic_DNA"/>
</dbReference>
<sequence length="134" mass="14546">IKFQVSVTTRDYTGKTALHYCVENMTSEIAELIFDEDSSLLEIKDNEGYTALQLAVIAANVPVINFLLEKGADINSVDTEGHTVIHWATGQGHTACTETLIKKGAEINSTDKNGCSALFYAITLGHLDCAKLLL</sequence>
<dbReference type="PRINTS" id="PR01415">
    <property type="entry name" value="ANKYRIN"/>
</dbReference>
<dbReference type="InterPro" id="IPR002110">
    <property type="entry name" value="Ankyrin_rpt"/>
</dbReference>
<proteinExistence type="predicted"/>
<dbReference type="Gene3D" id="1.25.40.20">
    <property type="entry name" value="Ankyrin repeat-containing domain"/>
    <property type="match status" value="1"/>
</dbReference>
<feature type="repeat" description="ANK" evidence="3">
    <location>
        <begin position="80"/>
        <end position="112"/>
    </location>
</feature>
<dbReference type="GO" id="GO:0004540">
    <property type="term" value="F:RNA nuclease activity"/>
    <property type="evidence" value="ECO:0007669"/>
    <property type="project" value="TreeGrafter"/>
</dbReference>
<dbReference type="Proteomes" id="UP000014760">
    <property type="component" value="Unassembled WGS sequence"/>
</dbReference>
<reference evidence="4 6" key="2">
    <citation type="journal article" date="2013" name="Nature">
        <title>Insights into bilaterian evolution from three spiralian genomes.</title>
        <authorList>
            <person name="Simakov O."/>
            <person name="Marletaz F."/>
            <person name="Cho S.J."/>
            <person name="Edsinger-Gonzales E."/>
            <person name="Havlak P."/>
            <person name="Hellsten U."/>
            <person name="Kuo D.H."/>
            <person name="Larsson T."/>
            <person name="Lv J."/>
            <person name="Arendt D."/>
            <person name="Savage R."/>
            <person name="Osoegawa K."/>
            <person name="de Jong P."/>
            <person name="Grimwood J."/>
            <person name="Chapman J.A."/>
            <person name="Shapiro H."/>
            <person name="Aerts A."/>
            <person name="Otillar R.P."/>
            <person name="Terry A.Y."/>
            <person name="Boore J.L."/>
            <person name="Grigoriev I.V."/>
            <person name="Lindberg D.R."/>
            <person name="Seaver E.C."/>
            <person name="Weisblat D.A."/>
            <person name="Putnam N.H."/>
            <person name="Rokhsar D.S."/>
        </authorList>
    </citation>
    <scope>NUCLEOTIDE SEQUENCE</scope>
    <source>
        <strain evidence="4 6">I ESC-2004</strain>
    </source>
</reference>
<accession>R7V983</accession>
<evidence type="ECO:0000256" key="2">
    <source>
        <dbReference type="ARBA" id="ARBA00023043"/>
    </source>
</evidence>